<name>A0AAE1AUP8_9GAST</name>
<proteinExistence type="predicted"/>
<dbReference type="EMBL" id="JAWDGP010001129">
    <property type="protein sequence ID" value="KAK3794273.1"/>
    <property type="molecule type" value="Genomic_DNA"/>
</dbReference>
<gene>
    <name evidence="2" type="ORF">RRG08_060944</name>
</gene>
<keyword evidence="3" id="KW-1185">Reference proteome</keyword>
<evidence type="ECO:0000313" key="3">
    <source>
        <dbReference type="Proteomes" id="UP001283361"/>
    </source>
</evidence>
<organism evidence="2 3">
    <name type="scientific">Elysia crispata</name>
    <name type="common">lettuce slug</name>
    <dbReference type="NCBI Taxonomy" id="231223"/>
    <lineage>
        <taxon>Eukaryota</taxon>
        <taxon>Metazoa</taxon>
        <taxon>Spiralia</taxon>
        <taxon>Lophotrochozoa</taxon>
        <taxon>Mollusca</taxon>
        <taxon>Gastropoda</taxon>
        <taxon>Heterobranchia</taxon>
        <taxon>Euthyneura</taxon>
        <taxon>Panpulmonata</taxon>
        <taxon>Sacoglossa</taxon>
        <taxon>Placobranchoidea</taxon>
        <taxon>Plakobranchidae</taxon>
        <taxon>Elysia</taxon>
    </lineage>
</organism>
<reference evidence="2" key="1">
    <citation type="journal article" date="2023" name="G3 (Bethesda)">
        <title>A reference genome for the long-term kleptoplast-retaining sea slug Elysia crispata morphotype clarki.</title>
        <authorList>
            <person name="Eastman K.E."/>
            <person name="Pendleton A.L."/>
            <person name="Shaikh M.A."/>
            <person name="Suttiyut T."/>
            <person name="Ogas R."/>
            <person name="Tomko P."/>
            <person name="Gavelis G."/>
            <person name="Widhalm J.R."/>
            <person name="Wisecaver J.H."/>
        </authorList>
    </citation>
    <scope>NUCLEOTIDE SEQUENCE</scope>
    <source>
        <strain evidence="2">ECLA1</strain>
    </source>
</reference>
<dbReference type="Proteomes" id="UP001283361">
    <property type="component" value="Unassembled WGS sequence"/>
</dbReference>
<dbReference type="AlphaFoldDB" id="A0AAE1AUP8"/>
<feature type="transmembrane region" description="Helical" evidence="1">
    <location>
        <begin position="144"/>
        <end position="167"/>
    </location>
</feature>
<sequence length="212" mass="22570">MEGSIKLTVLASLTHPPADKMEVKTSAKLAAGSARHSASFFSSARLPWIGAISVYFWLCRSFWEGGVLGEGKMVDVIDWAKLSDGCLLSSQTTRAENSGKSATIDGQVVTPSCQDLETTEYGKAIFLSGGAGGHSKIPSPQNDLVCVVLGCGLTLSSLLFGFVGALLRNSSEFLPPPRSMRDLSAIVDSPKEIMKIMVFCGKRVRLTAPRGN</sequence>
<evidence type="ECO:0000256" key="1">
    <source>
        <dbReference type="SAM" id="Phobius"/>
    </source>
</evidence>
<evidence type="ECO:0000313" key="2">
    <source>
        <dbReference type="EMBL" id="KAK3794273.1"/>
    </source>
</evidence>
<keyword evidence="1" id="KW-0812">Transmembrane</keyword>
<protein>
    <submittedName>
        <fullName evidence="2">Uncharacterized protein</fullName>
    </submittedName>
</protein>
<comment type="caution">
    <text evidence="2">The sequence shown here is derived from an EMBL/GenBank/DDBJ whole genome shotgun (WGS) entry which is preliminary data.</text>
</comment>
<keyword evidence="1" id="KW-0472">Membrane</keyword>
<accession>A0AAE1AUP8</accession>
<keyword evidence="1" id="KW-1133">Transmembrane helix</keyword>